<dbReference type="InterPro" id="IPR051888">
    <property type="entry name" value="UPF0148_domain"/>
</dbReference>
<dbReference type="Pfam" id="PF06677">
    <property type="entry name" value="Auto_anti-p27"/>
    <property type="match status" value="1"/>
</dbReference>
<dbReference type="AlphaFoldDB" id="A0A131XGT0"/>
<reference evidence="2" key="1">
    <citation type="journal article" date="2017" name="Ticks Tick Borne Dis.">
        <title>An insight into the sialome of Hyalomma excavatum.</title>
        <authorList>
            <person name="Ribeiro J.M."/>
            <person name="Slovak M."/>
            <person name="Francischetti I.M."/>
        </authorList>
    </citation>
    <scope>NUCLEOTIDE SEQUENCE</scope>
    <source>
        <strain evidence="2">Samish</strain>
        <tissue evidence="2">Salivary glands</tissue>
    </source>
</reference>
<evidence type="ECO:0000256" key="1">
    <source>
        <dbReference type="SAM" id="MobiDB-lite"/>
    </source>
</evidence>
<proteinExistence type="evidence at transcript level"/>
<feature type="region of interest" description="Disordered" evidence="1">
    <location>
        <begin position="91"/>
        <end position="124"/>
    </location>
</feature>
<accession>A0A131XGT0</accession>
<dbReference type="PANTHER" id="PTHR16537:SF1">
    <property type="entry name" value="PROTEIN ZNRD2"/>
    <property type="match status" value="1"/>
</dbReference>
<name>A0A131XGT0_9ACAR</name>
<dbReference type="PANTHER" id="PTHR16537">
    <property type="entry name" value="SJOEGREN SYNDROME/SCLERODERMA AUTOANTIGEN 1"/>
    <property type="match status" value="1"/>
</dbReference>
<dbReference type="EMBL" id="GEFH01002352">
    <property type="protein sequence ID" value="JAP66229.1"/>
    <property type="molecule type" value="mRNA"/>
</dbReference>
<feature type="compositionally biased region" description="Polar residues" evidence="1">
    <location>
        <begin position="96"/>
        <end position="108"/>
    </location>
</feature>
<dbReference type="InterPro" id="IPR009563">
    <property type="entry name" value="SSSCA1"/>
</dbReference>
<protein>
    <submittedName>
        <fullName evidence="2">Putative zn-ribbon-containing protein implicated in mitosis</fullName>
    </submittedName>
</protein>
<sequence>MEDYEWKPPSEAELKVLEARRERMDKISSIMGDYLLKGYKMLSDVCDVCSTILLEDRQSRAYCIACSEVDTMENVKDNPVLSDAAAQRLVEERQASSELNAPSQSTLSEEIHHDSAPPPPLVPRRATTVISSSASVPTAVKNVTPYILMPQDSDLCATQRMLGNASMPPDSGLCASQQQMLENASMPADSTQRDQDVVAAMQAVQGKMAWATRELKMCSSVELSIQMCNLIKTCAEAITALNDVRSVDAGPECTARHGRCE</sequence>
<organism evidence="2">
    <name type="scientific">Hyalomma excavatum</name>
    <dbReference type="NCBI Taxonomy" id="257692"/>
    <lineage>
        <taxon>Eukaryota</taxon>
        <taxon>Metazoa</taxon>
        <taxon>Ecdysozoa</taxon>
        <taxon>Arthropoda</taxon>
        <taxon>Chelicerata</taxon>
        <taxon>Arachnida</taxon>
        <taxon>Acari</taxon>
        <taxon>Parasitiformes</taxon>
        <taxon>Ixodida</taxon>
        <taxon>Ixodoidea</taxon>
        <taxon>Ixodidae</taxon>
        <taxon>Hyalomminae</taxon>
        <taxon>Hyalomma</taxon>
    </lineage>
</organism>
<evidence type="ECO:0000313" key="2">
    <source>
        <dbReference type="EMBL" id="JAP66229.1"/>
    </source>
</evidence>